<dbReference type="Gene3D" id="3.40.50.300">
    <property type="entry name" value="P-loop containing nucleotide triphosphate hydrolases"/>
    <property type="match status" value="1"/>
</dbReference>
<keyword evidence="1" id="KW-0680">Restriction system</keyword>
<dbReference type="OrthoDB" id="2419400at2759"/>
<dbReference type="AlphaFoldDB" id="A0A9W4WUI5"/>
<proteinExistence type="predicted"/>
<comment type="caution">
    <text evidence="3">The sequence shown here is derived from an EMBL/GenBank/DDBJ whole genome shotgun (WGS) entry which is preliminary data.</text>
</comment>
<sequence>MKEEAQTETFKVMFIAYSSQVVEELYQRMKKISCHVIPIIYPNKKLSKGVNEIVANNEKNIEIFRSKQNENYQIALVLDMLNVGFDMPCLQAVFIDTIKSEDHDIFQTISRPNRQFSGKNHGTIIDFLGLKDNIIQAVKKYDAQSLLILDQEIGRKIKEDIQKLQKVYDDLGKEINKQLMKDLQSEPSSLLFIADQLKKNEEKWSDFRQICIEEKIFLQRSLEITQLVRQVKQEKDIIDLNFPESSDLSVSELEIHKKELENEIFRYKKNPEQILSVTIHRLLKENFPTEKTFDLKLTTEKILKTTKELREKID</sequence>
<accession>A0A9W4WUI5</accession>
<keyword evidence="4" id="KW-1185">Reference proteome</keyword>
<evidence type="ECO:0000313" key="4">
    <source>
        <dbReference type="Proteomes" id="UP001153678"/>
    </source>
</evidence>
<dbReference type="InterPro" id="IPR027417">
    <property type="entry name" value="P-loop_NTPase"/>
</dbReference>
<dbReference type="GO" id="GO:0009307">
    <property type="term" value="P:DNA restriction-modification system"/>
    <property type="evidence" value="ECO:0007669"/>
    <property type="project" value="UniProtKB-KW"/>
</dbReference>
<protein>
    <submittedName>
        <fullName evidence="3">19001_t:CDS:1</fullName>
    </submittedName>
</protein>
<dbReference type="PANTHER" id="PTHR30195:SF15">
    <property type="entry name" value="TYPE I RESTRICTION ENZYME HINDI ENDONUCLEASE SUBUNIT"/>
    <property type="match status" value="1"/>
</dbReference>
<reference evidence="3" key="1">
    <citation type="submission" date="2022-08" db="EMBL/GenBank/DDBJ databases">
        <authorList>
            <person name="Kallberg Y."/>
            <person name="Tangrot J."/>
            <person name="Rosling A."/>
        </authorList>
    </citation>
    <scope>NUCLEOTIDE SEQUENCE</scope>
    <source>
        <strain evidence="3">Wild A</strain>
    </source>
</reference>
<dbReference type="PANTHER" id="PTHR30195">
    <property type="entry name" value="TYPE I SITE-SPECIFIC DEOXYRIBONUCLEASE PROTEIN SUBUNIT M AND R"/>
    <property type="match status" value="1"/>
</dbReference>
<dbReference type="InterPro" id="IPR055180">
    <property type="entry name" value="HsdR_RecA-like_helicase_dom_2"/>
</dbReference>
<dbReference type="EMBL" id="CAMKVN010000165">
    <property type="protein sequence ID" value="CAI2164586.1"/>
    <property type="molecule type" value="Genomic_DNA"/>
</dbReference>
<dbReference type="InterPro" id="IPR051268">
    <property type="entry name" value="Type-I_R_enzyme_R_subunit"/>
</dbReference>
<dbReference type="Pfam" id="PF22679">
    <property type="entry name" value="T1R_D3-like"/>
    <property type="match status" value="1"/>
</dbReference>
<evidence type="ECO:0000259" key="2">
    <source>
        <dbReference type="Pfam" id="PF22679"/>
    </source>
</evidence>
<organism evidence="3 4">
    <name type="scientific">Funneliformis geosporum</name>
    <dbReference type="NCBI Taxonomy" id="1117311"/>
    <lineage>
        <taxon>Eukaryota</taxon>
        <taxon>Fungi</taxon>
        <taxon>Fungi incertae sedis</taxon>
        <taxon>Mucoromycota</taxon>
        <taxon>Glomeromycotina</taxon>
        <taxon>Glomeromycetes</taxon>
        <taxon>Glomerales</taxon>
        <taxon>Glomeraceae</taxon>
        <taxon>Funneliformis</taxon>
    </lineage>
</organism>
<gene>
    <name evidence="3" type="ORF">FWILDA_LOCUS1642</name>
</gene>
<dbReference type="Proteomes" id="UP001153678">
    <property type="component" value="Unassembled WGS sequence"/>
</dbReference>
<name>A0A9W4WUI5_9GLOM</name>
<evidence type="ECO:0000256" key="1">
    <source>
        <dbReference type="ARBA" id="ARBA00022747"/>
    </source>
</evidence>
<feature type="domain" description="Restriction endonuclease type I HsdR second RecA-like helicase" evidence="2">
    <location>
        <begin position="65"/>
        <end position="127"/>
    </location>
</feature>
<evidence type="ECO:0000313" key="3">
    <source>
        <dbReference type="EMBL" id="CAI2164586.1"/>
    </source>
</evidence>